<sequence>MIAYYAGNGKDLDKYKWEQVTHVIYSFCHLRGQRLAVDNANDSICIRNLVALKKKYKLKVMLSLGGWGGCQPCSDVFAKAEGRREFAQSVKDLMREYGADGIDLDWEYPGIAGYPEHPFMPEDKGNFTLLVQELRQTLGKKAVLSFAAGGFASFFDQSIEWAKVMPLVNYVNLMSYDLVSGYSTVTGHHTPLYSNPKQEASADHGIKYLLKLGVPAEKIIIGAAFYARSWEGVENVNRGLYQSGKFKSFVPYHRQSSIFTAEEGFVFYRDSISQAPYAYSPKRKEFATFDDYGSVKLKTKYAIQQKLGGIMFWQLTDDKAGTGLLQAIWEATK</sequence>
<evidence type="ECO:0000256" key="2">
    <source>
        <dbReference type="ARBA" id="ARBA00012729"/>
    </source>
</evidence>
<proteinExistence type="predicted"/>
<keyword evidence="3" id="KW-0624">Polysaccharide degradation</keyword>
<dbReference type="eggNOG" id="COG3325">
    <property type="taxonomic scope" value="Bacteria"/>
</dbReference>
<evidence type="ECO:0000313" key="5">
    <source>
        <dbReference type="EMBL" id="AEE53080.1"/>
    </source>
</evidence>
<keyword evidence="3" id="KW-0146">Chitin degradation</keyword>
<comment type="catalytic activity">
    <reaction evidence="1">
        <text>Random endo-hydrolysis of N-acetyl-beta-D-glucosaminide (1-&gt;4)-beta-linkages in chitin and chitodextrins.</text>
        <dbReference type="EC" id="3.2.1.14"/>
    </reaction>
</comment>
<dbReference type="PROSITE" id="PS51910">
    <property type="entry name" value="GH18_2"/>
    <property type="match status" value="1"/>
</dbReference>
<dbReference type="SUPFAM" id="SSF54556">
    <property type="entry name" value="Chitinase insertion domain"/>
    <property type="match status" value="1"/>
</dbReference>
<name>F4L620_HALH1</name>
<reference evidence="5 6" key="1">
    <citation type="journal article" date="2011" name="Stand. Genomic Sci.">
        <title>Complete genome sequence of Haliscomenobacter hydrossis type strain (O).</title>
        <authorList>
            <consortium name="US DOE Joint Genome Institute (JGI-PGF)"/>
            <person name="Daligault H."/>
            <person name="Lapidus A."/>
            <person name="Zeytun A."/>
            <person name="Nolan M."/>
            <person name="Lucas S."/>
            <person name="Del Rio T.G."/>
            <person name="Tice H."/>
            <person name="Cheng J.F."/>
            <person name="Tapia R."/>
            <person name="Han C."/>
            <person name="Goodwin L."/>
            <person name="Pitluck S."/>
            <person name="Liolios K."/>
            <person name="Pagani I."/>
            <person name="Ivanova N."/>
            <person name="Huntemann M."/>
            <person name="Mavromatis K."/>
            <person name="Mikhailova N."/>
            <person name="Pati A."/>
            <person name="Chen A."/>
            <person name="Palaniappan K."/>
            <person name="Land M."/>
            <person name="Hauser L."/>
            <person name="Brambilla E.M."/>
            <person name="Rohde M."/>
            <person name="Verbarg S."/>
            <person name="Goker M."/>
            <person name="Bristow J."/>
            <person name="Eisen J.A."/>
            <person name="Markowitz V."/>
            <person name="Hugenholtz P."/>
            <person name="Kyrpides N.C."/>
            <person name="Klenk H.P."/>
            <person name="Woyke T."/>
        </authorList>
    </citation>
    <scope>NUCLEOTIDE SEQUENCE [LARGE SCALE GENOMIC DNA]</scope>
    <source>
        <strain evidence="6">ATCC 27775 / DSM 1100 / LMG 10767 / O</strain>
    </source>
</reference>
<organism evidence="5 6">
    <name type="scientific">Haliscomenobacter hydrossis (strain ATCC 27775 / DSM 1100 / LMG 10767 / O)</name>
    <dbReference type="NCBI Taxonomy" id="760192"/>
    <lineage>
        <taxon>Bacteria</taxon>
        <taxon>Pseudomonadati</taxon>
        <taxon>Bacteroidota</taxon>
        <taxon>Saprospiria</taxon>
        <taxon>Saprospirales</taxon>
        <taxon>Haliscomenobacteraceae</taxon>
        <taxon>Haliscomenobacter</taxon>
    </lineage>
</organism>
<keyword evidence="5" id="KW-0326">Glycosidase</keyword>
<accession>F4L620</accession>
<dbReference type="InterPro" id="IPR029070">
    <property type="entry name" value="Chitinase_insertion_sf"/>
</dbReference>
<dbReference type="PANTHER" id="PTHR11177:SF317">
    <property type="entry name" value="CHITINASE 12-RELATED"/>
    <property type="match status" value="1"/>
</dbReference>
<protein>
    <recommendedName>
        <fullName evidence="2">chitinase</fullName>
        <ecNumber evidence="2">3.2.1.14</ecNumber>
    </recommendedName>
</protein>
<gene>
    <name evidence="5" type="ordered locus">Halhy_5255</name>
</gene>
<dbReference type="Pfam" id="PF00704">
    <property type="entry name" value="Glyco_hydro_18"/>
    <property type="match status" value="1"/>
</dbReference>
<dbReference type="STRING" id="760192.Halhy_5255"/>
<dbReference type="Gene3D" id="3.10.50.10">
    <property type="match status" value="1"/>
</dbReference>
<dbReference type="GO" id="GO:0008843">
    <property type="term" value="F:endochitinase activity"/>
    <property type="evidence" value="ECO:0007669"/>
    <property type="project" value="UniProtKB-EC"/>
</dbReference>
<reference key="2">
    <citation type="submission" date="2011-04" db="EMBL/GenBank/DDBJ databases">
        <title>Complete sequence of chromosome of Haliscomenobacter hydrossis DSM 1100.</title>
        <authorList>
            <consortium name="US DOE Joint Genome Institute (JGI-PGF)"/>
            <person name="Lucas S."/>
            <person name="Han J."/>
            <person name="Lapidus A."/>
            <person name="Bruce D."/>
            <person name="Goodwin L."/>
            <person name="Pitluck S."/>
            <person name="Peters L."/>
            <person name="Kyrpides N."/>
            <person name="Mavromatis K."/>
            <person name="Ivanova N."/>
            <person name="Ovchinnikova G."/>
            <person name="Pagani I."/>
            <person name="Daligault H."/>
            <person name="Detter J.C."/>
            <person name="Han C."/>
            <person name="Land M."/>
            <person name="Hauser L."/>
            <person name="Markowitz V."/>
            <person name="Cheng J.-F."/>
            <person name="Hugenholtz P."/>
            <person name="Woyke T."/>
            <person name="Wu D."/>
            <person name="Verbarg S."/>
            <person name="Frueling A."/>
            <person name="Brambilla E."/>
            <person name="Klenk H.-P."/>
            <person name="Eisen J.A."/>
        </authorList>
    </citation>
    <scope>NUCLEOTIDE SEQUENCE</scope>
    <source>
        <strain>DSM 1100</strain>
    </source>
</reference>
<dbReference type="EMBL" id="CP002691">
    <property type="protein sequence ID" value="AEE53080.1"/>
    <property type="molecule type" value="Genomic_DNA"/>
</dbReference>
<dbReference type="GO" id="GO:0008061">
    <property type="term" value="F:chitin binding"/>
    <property type="evidence" value="ECO:0007669"/>
    <property type="project" value="InterPro"/>
</dbReference>
<dbReference type="SUPFAM" id="SSF51445">
    <property type="entry name" value="(Trans)glycosidases"/>
    <property type="match status" value="1"/>
</dbReference>
<dbReference type="GO" id="GO:0006032">
    <property type="term" value="P:chitin catabolic process"/>
    <property type="evidence" value="ECO:0007669"/>
    <property type="project" value="UniProtKB-KW"/>
</dbReference>
<dbReference type="CDD" id="cd06548">
    <property type="entry name" value="GH18_chitinase"/>
    <property type="match status" value="1"/>
</dbReference>
<dbReference type="EC" id="3.2.1.14" evidence="2"/>
<evidence type="ECO:0000313" key="6">
    <source>
        <dbReference type="Proteomes" id="UP000008461"/>
    </source>
</evidence>
<dbReference type="Proteomes" id="UP000008461">
    <property type="component" value="Chromosome"/>
</dbReference>
<dbReference type="InterPro" id="IPR017853">
    <property type="entry name" value="GH"/>
</dbReference>
<evidence type="ECO:0000256" key="1">
    <source>
        <dbReference type="ARBA" id="ARBA00000822"/>
    </source>
</evidence>
<dbReference type="InterPro" id="IPR011583">
    <property type="entry name" value="Chitinase_II/V-like_cat"/>
</dbReference>
<keyword evidence="5" id="KW-0378">Hydrolase</keyword>
<evidence type="ECO:0000259" key="4">
    <source>
        <dbReference type="PROSITE" id="PS51910"/>
    </source>
</evidence>
<dbReference type="PANTHER" id="PTHR11177">
    <property type="entry name" value="CHITINASE"/>
    <property type="match status" value="1"/>
</dbReference>
<dbReference type="RefSeq" id="WP_013767615.1">
    <property type="nucleotide sequence ID" value="NC_015510.1"/>
</dbReference>
<dbReference type="Gene3D" id="3.20.20.80">
    <property type="entry name" value="Glycosidases"/>
    <property type="match status" value="1"/>
</dbReference>
<evidence type="ECO:0000256" key="3">
    <source>
        <dbReference type="ARBA" id="ARBA00023024"/>
    </source>
</evidence>
<keyword evidence="3" id="KW-0119">Carbohydrate metabolism</keyword>
<dbReference type="SMART" id="SM00636">
    <property type="entry name" value="Glyco_18"/>
    <property type="match status" value="1"/>
</dbReference>
<dbReference type="HOGENOM" id="CLU_002833_14_2_10"/>
<keyword evidence="6" id="KW-1185">Reference proteome</keyword>
<dbReference type="InterPro" id="IPR050314">
    <property type="entry name" value="Glycosyl_Hydrlase_18"/>
</dbReference>
<dbReference type="KEGG" id="hhy:Halhy_5255"/>
<dbReference type="InterPro" id="IPR001223">
    <property type="entry name" value="Glyco_hydro18_cat"/>
</dbReference>
<dbReference type="GO" id="GO:0005975">
    <property type="term" value="P:carbohydrate metabolic process"/>
    <property type="evidence" value="ECO:0007669"/>
    <property type="project" value="InterPro"/>
</dbReference>
<dbReference type="AlphaFoldDB" id="F4L620"/>
<feature type="domain" description="GH18" evidence="4">
    <location>
        <begin position="1"/>
        <end position="333"/>
    </location>
</feature>